<dbReference type="Pfam" id="PF00903">
    <property type="entry name" value="Glyoxalase"/>
    <property type="match status" value="1"/>
</dbReference>
<dbReference type="PANTHER" id="PTHR36437">
    <property type="entry name" value="GLYOXALASE/BLEOMYCIN RESISTANCE PROTEIN/DIOXYGENASE"/>
    <property type="match status" value="1"/>
</dbReference>
<reference evidence="2 3" key="1">
    <citation type="journal article" date="2023" name="Int. J. Syst. Evol. Microbiol.">
        <title>Lactiplantibacillus brownii sp. nov., a novel psychrotolerant species isolated from sauerkraut.</title>
        <authorList>
            <person name="Heng Y.C."/>
            <person name="Silvaraju S."/>
            <person name="Lee J.K.Y."/>
            <person name="Kittelmann S."/>
        </authorList>
    </citation>
    <scope>NUCLEOTIDE SEQUENCE [LARGE SCALE GENOMIC DNA]</scope>
    <source>
        <strain evidence="2 3">WILCCON 0030</strain>
    </source>
</reference>
<dbReference type="Gene3D" id="3.10.180.10">
    <property type="entry name" value="2,3-Dihydroxybiphenyl 1,2-Dioxygenase, domain 1"/>
    <property type="match status" value="1"/>
</dbReference>
<dbReference type="Proteomes" id="UP001227831">
    <property type="component" value="Unassembled WGS sequence"/>
</dbReference>
<evidence type="ECO:0000313" key="2">
    <source>
        <dbReference type="EMBL" id="MDQ7938296.1"/>
    </source>
</evidence>
<dbReference type="InterPro" id="IPR004360">
    <property type="entry name" value="Glyas_Fos-R_dOase_dom"/>
</dbReference>
<dbReference type="SUPFAM" id="SSF54593">
    <property type="entry name" value="Glyoxalase/Bleomycin resistance protein/Dihydroxybiphenyl dioxygenase"/>
    <property type="match status" value="1"/>
</dbReference>
<name>A0ABU1ABQ7_9LACO</name>
<dbReference type="PANTHER" id="PTHR36437:SF2">
    <property type="entry name" value="GLYOXALASE_BLEOMYCIN RESISTANCE PROTEIN_DIOXYGENASE"/>
    <property type="match status" value="1"/>
</dbReference>
<feature type="domain" description="Glyoxalase/fosfomycin resistance/dioxygenase" evidence="1">
    <location>
        <begin position="5"/>
        <end position="113"/>
    </location>
</feature>
<evidence type="ECO:0000313" key="3">
    <source>
        <dbReference type="Proteomes" id="UP001227831"/>
    </source>
</evidence>
<dbReference type="EMBL" id="JAVCWF010000001">
    <property type="protein sequence ID" value="MDQ7938296.1"/>
    <property type="molecule type" value="Genomic_DNA"/>
</dbReference>
<organism evidence="2 3">
    <name type="scientific">Lactiplantibacillus brownii</name>
    <dbReference type="NCBI Taxonomy" id="3069269"/>
    <lineage>
        <taxon>Bacteria</taxon>
        <taxon>Bacillati</taxon>
        <taxon>Bacillota</taxon>
        <taxon>Bacilli</taxon>
        <taxon>Lactobacillales</taxon>
        <taxon>Lactobacillaceae</taxon>
        <taxon>Lactiplantibacillus</taxon>
    </lineage>
</organism>
<protein>
    <submittedName>
        <fullName evidence="2">Glyoxalase</fullName>
    </submittedName>
</protein>
<sequence>MQKTRIMIYVEDVDRVVKFWQDYFEARIETISSLPDNFKSIVLTISPTVELAFFPKAFIAKYSPEVLGNTPSLLFFSEQFKALHAKLPTVGDIVDHDGMLTFNFADPEGNYFAVAQAK</sequence>
<dbReference type="RefSeq" id="WP_308703987.1">
    <property type="nucleotide sequence ID" value="NZ_AP027463.1"/>
</dbReference>
<evidence type="ECO:0000259" key="1">
    <source>
        <dbReference type="Pfam" id="PF00903"/>
    </source>
</evidence>
<comment type="caution">
    <text evidence="2">The sequence shown here is derived from an EMBL/GenBank/DDBJ whole genome shotgun (WGS) entry which is preliminary data.</text>
</comment>
<dbReference type="InterPro" id="IPR029068">
    <property type="entry name" value="Glyas_Bleomycin-R_OHBP_Dase"/>
</dbReference>
<gene>
    <name evidence="2" type="ORF">RA086_11820</name>
</gene>
<keyword evidence="3" id="KW-1185">Reference proteome</keyword>
<proteinExistence type="predicted"/>
<accession>A0ABU1ABQ7</accession>